<dbReference type="SUPFAM" id="SSF55347">
    <property type="entry name" value="Glyceraldehyde-3-phosphate dehydrogenase-like, C-terminal domain"/>
    <property type="match status" value="1"/>
</dbReference>
<comment type="similarity">
    <text evidence="1">Belongs to the Gfo/Idh/MocA family.</text>
</comment>
<dbReference type="eggNOG" id="KOG2742">
    <property type="taxonomic scope" value="Eukaryota"/>
</dbReference>
<feature type="domain" description="GFO/IDH/MocA-like oxidoreductase" evidence="3">
    <location>
        <begin position="133"/>
        <end position="246"/>
    </location>
</feature>
<sequence length="350" mass="38276">MANPVSIGVVGVGYWGKNYVRLTGQHAKTNLVGMCDMHPPTLAKAVERFPDVPAFSSVDELLAVPELEAVVIVVPARFHHAVGMQVLNAGKHVLMEKPLAVSEEECNDMIAAAEANNVRLLVGHTFLFNSSVTKMKELIARDDCGALQYVYAKRTNLGPIRHDVSALWDLATHDVSMFLDILGRQGLEPEWVSCTGSSILPGSDLADVVFLTIGFKGSALVAHVHASWMDPNKEREVVVVGSKSRIVFRDTATLHPISVYFKGAHELQEDGKNATDMSSVEDFLALAPGDVYMPEFEKSEPLGSQMTEFCTAIRDVHYDMRSDGSFGLKVVHILNSADKSMKQDGVRIDL</sequence>
<dbReference type="RefSeq" id="XP_013761916.1">
    <property type="nucleotide sequence ID" value="XM_013906462.1"/>
</dbReference>
<dbReference type="GO" id="GO:0000166">
    <property type="term" value="F:nucleotide binding"/>
    <property type="evidence" value="ECO:0007669"/>
    <property type="project" value="InterPro"/>
</dbReference>
<reference evidence="4 5" key="1">
    <citation type="submission" date="2010-05" db="EMBL/GenBank/DDBJ databases">
        <title>The Genome Sequence of Thecamonas trahens ATCC 50062.</title>
        <authorList>
            <consortium name="The Broad Institute Genome Sequencing Platform"/>
            <person name="Russ C."/>
            <person name="Cuomo C."/>
            <person name="Shea T."/>
            <person name="Young S.K."/>
            <person name="Zeng Q."/>
            <person name="Koehrsen M."/>
            <person name="Haas B."/>
            <person name="Borodovsky M."/>
            <person name="Guigo R."/>
            <person name="Alvarado L."/>
            <person name="Berlin A."/>
            <person name="Bochicchio J."/>
            <person name="Borenstein D."/>
            <person name="Chapman S."/>
            <person name="Chen Z."/>
            <person name="Freedman E."/>
            <person name="Gellesch M."/>
            <person name="Goldberg J."/>
            <person name="Griggs A."/>
            <person name="Gujja S."/>
            <person name="Heilman E."/>
            <person name="Heiman D."/>
            <person name="Hepburn T."/>
            <person name="Howarth C."/>
            <person name="Jen D."/>
            <person name="Larson L."/>
            <person name="Mehta T."/>
            <person name="Park D."/>
            <person name="Pearson M."/>
            <person name="Roberts A."/>
            <person name="Saif S."/>
            <person name="Shenoy N."/>
            <person name="Sisk P."/>
            <person name="Stolte C."/>
            <person name="Sykes S."/>
            <person name="Thomson T."/>
            <person name="Walk T."/>
            <person name="White J."/>
            <person name="Yandava C."/>
            <person name="Burger G."/>
            <person name="Gray M.W."/>
            <person name="Holland P.W.H."/>
            <person name="King N."/>
            <person name="Lang F.B.F."/>
            <person name="Roger A.J."/>
            <person name="Ruiz-Trillo I."/>
            <person name="Lander E."/>
            <person name="Nusbaum C."/>
        </authorList>
    </citation>
    <scope>NUCLEOTIDE SEQUENCE [LARGE SCALE GENOMIC DNA]</scope>
    <source>
        <strain evidence="4 5">ATCC 50062</strain>
    </source>
</reference>
<dbReference type="InterPro" id="IPR000683">
    <property type="entry name" value="Gfo/Idh/MocA-like_OxRdtase_N"/>
</dbReference>
<proteinExistence type="inferred from homology"/>
<dbReference type="Proteomes" id="UP000054408">
    <property type="component" value="Unassembled WGS sequence"/>
</dbReference>
<dbReference type="GeneID" id="25561064"/>
<dbReference type="Pfam" id="PF22725">
    <property type="entry name" value="GFO_IDH_MocA_C3"/>
    <property type="match status" value="1"/>
</dbReference>
<name>A0A0L0DMS2_THETB</name>
<protein>
    <submittedName>
        <fullName evidence="4">Oxidoreductase domain-containing protein</fullName>
    </submittedName>
</protein>
<dbReference type="AlphaFoldDB" id="A0A0L0DMS2"/>
<dbReference type="Gene3D" id="3.30.360.10">
    <property type="entry name" value="Dihydrodipicolinate Reductase, domain 2"/>
    <property type="match status" value="1"/>
</dbReference>
<keyword evidence="5" id="KW-1185">Reference proteome</keyword>
<gene>
    <name evidence="4" type="ORF">AMSG_01309</name>
</gene>
<dbReference type="STRING" id="461836.A0A0L0DMS2"/>
<dbReference type="InterPro" id="IPR036291">
    <property type="entry name" value="NAD(P)-bd_dom_sf"/>
</dbReference>
<dbReference type="OrthoDB" id="2129491at2759"/>
<dbReference type="InterPro" id="IPR055170">
    <property type="entry name" value="GFO_IDH_MocA-like_dom"/>
</dbReference>
<evidence type="ECO:0000313" key="4">
    <source>
        <dbReference type="EMBL" id="KNC53599.1"/>
    </source>
</evidence>
<evidence type="ECO:0000256" key="1">
    <source>
        <dbReference type="ARBA" id="ARBA00010928"/>
    </source>
</evidence>
<dbReference type="PANTHER" id="PTHR43377:SF6">
    <property type="entry name" value="GFO_IDH_MOCA-LIKE OXIDOREDUCTASE N-TERMINAL DOMAIN-CONTAINING PROTEIN"/>
    <property type="match status" value="1"/>
</dbReference>
<evidence type="ECO:0000259" key="3">
    <source>
        <dbReference type="Pfam" id="PF22725"/>
    </source>
</evidence>
<organism evidence="4 5">
    <name type="scientific">Thecamonas trahens ATCC 50062</name>
    <dbReference type="NCBI Taxonomy" id="461836"/>
    <lineage>
        <taxon>Eukaryota</taxon>
        <taxon>Apusozoa</taxon>
        <taxon>Apusomonadida</taxon>
        <taxon>Apusomonadidae</taxon>
        <taxon>Thecamonas</taxon>
    </lineage>
</organism>
<dbReference type="EMBL" id="GL349437">
    <property type="protein sequence ID" value="KNC53599.1"/>
    <property type="molecule type" value="Genomic_DNA"/>
</dbReference>
<evidence type="ECO:0000259" key="2">
    <source>
        <dbReference type="Pfam" id="PF01408"/>
    </source>
</evidence>
<feature type="domain" description="Gfo/Idh/MocA-like oxidoreductase N-terminal" evidence="2">
    <location>
        <begin position="6"/>
        <end position="124"/>
    </location>
</feature>
<dbReference type="InterPro" id="IPR051450">
    <property type="entry name" value="Gfo/Idh/MocA_Oxidoreductases"/>
</dbReference>
<evidence type="ECO:0000313" key="5">
    <source>
        <dbReference type="Proteomes" id="UP000054408"/>
    </source>
</evidence>
<dbReference type="SUPFAM" id="SSF51735">
    <property type="entry name" value="NAD(P)-binding Rossmann-fold domains"/>
    <property type="match status" value="1"/>
</dbReference>
<dbReference type="PANTHER" id="PTHR43377">
    <property type="entry name" value="BILIVERDIN REDUCTASE A"/>
    <property type="match status" value="1"/>
</dbReference>
<dbReference type="Gene3D" id="3.40.50.720">
    <property type="entry name" value="NAD(P)-binding Rossmann-like Domain"/>
    <property type="match status" value="1"/>
</dbReference>
<accession>A0A0L0DMS2</accession>
<dbReference type="Pfam" id="PF01408">
    <property type="entry name" value="GFO_IDH_MocA"/>
    <property type="match status" value="1"/>
</dbReference>